<evidence type="ECO:0000256" key="1">
    <source>
        <dbReference type="ARBA" id="ARBA00006139"/>
    </source>
</evidence>
<dbReference type="RefSeq" id="WP_006102995.1">
    <property type="nucleotide sequence ID" value="NZ_DS989856.1"/>
</dbReference>
<evidence type="ECO:0000256" key="4">
    <source>
        <dbReference type="ARBA" id="ARBA00022692"/>
    </source>
</evidence>
<comment type="catalytic activity">
    <reaction evidence="9 10">
        <text>Release of signal peptides from bacterial membrane prolipoproteins. Hydrolyzes -Xaa-Yaa-Zaa-|-(S,diacylglyceryl)Cys-, in which Xaa is hydrophobic (preferably Leu), and Yaa (Ala or Ser) and Zaa (Gly or Ala) have small, neutral side chains.</text>
        <dbReference type="EC" id="3.4.23.36"/>
    </reaction>
</comment>
<dbReference type="NCBIfam" id="TIGR00077">
    <property type="entry name" value="lspA"/>
    <property type="match status" value="1"/>
</dbReference>
<keyword evidence="13" id="KW-1185">Reference proteome</keyword>
<comment type="function">
    <text evidence="9 10">This protein specifically catalyzes the removal of signal peptides from prolipoproteins.</text>
</comment>
<keyword evidence="6 9" id="KW-0378">Hydrolase</keyword>
<feature type="active site" evidence="9">
    <location>
        <position position="156"/>
    </location>
</feature>
<dbReference type="GO" id="GO:0005886">
    <property type="term" value="C:plasma membrane"/>
    <property type="evidence" value="ECO:0007669"/>
    <property type="project" value="UniProtKB-SubCell"/>
</dbReference>
<dbReference type="Proteomes" id="UP000003835">
    <property type="component" value="Unassembled WGS sequence"/>
</dbReference>
<comment type="caution">
    <text evidence="9">Lacks conserved residue(s) required for the propagation of feature annotation.</text>
</comment>
<evidence type="ECO:0000256" key="8">
    <source>
        <dbReference type="ARBA" id="ARBA00023136"/>
    </source>
</evidence>
<dbReference type="PROSITE" id="PS00855">
    <property type="entry name" value="SPASE_II"/>
    <property type="match status" value="1"/>
</dbReference>
<dbReference type="HOGENOM" id="CLU_083252_3_2_3"/>
<comment type="pathway">
    <text evidence="9">Protein modification; lipoprotein biosynthesis (signal peptide cleavage).</text>
</comment>
<evidence type="ECO:0000256" key="5">
    <source>
        <dbReference type="ARBA" id="ARBA00022750"/>
    </source>
</evidence>
<evidence type="ECO:0000256" key="7">
    <source>
        <dbReference type="ARBA" id="ARBA00022989"/>
    </source>
</evidence>
<reference evidence="12 13" key="1">
    <citation type="submission" date="2008-07" db="EMBL/GenBank/DDBJ databases">
        <authorList>
            <person name="Tandeau de Marsac N."/>
            <person name="Ferriera S."/>
            <person name="Johnson J."/>
            <person name="Kravitz S."/>
            <person name="Beeson K."/>
            <person name="Sutton G."/>
            <person name="Rogers Y.-H."/>
            <person name="Friedman R."/>
            <person name="Frazier M."/>
            <person name="Venter J.C."/>
        </authorList>
    </citation>
    <scope>NUCLEOTIDE SEQUENCE [LARGE SCALE GENOMIC DNA]</scope>
    <source>
        <strain evidence="12 13">PCC 7420</strain>
    </source>
</reference>
<feature type="active site" evidence="9">
    <location>
        <position position="126"/>
    </location>
</feature>
<sequence>MPFKKNRYFWVIAAVSVIVDQLTKYLVVQNFALYESLPLIPDVFHLTYVLNTGAAFSLFSQGGVWLRWLSLAVSLGLMGLAWFGSRLKPIEQLGYGFILGGALGNGIDRFFNDCIVNGKELTCVVDFLEFPIVKFPILVDFRHIRLAPFPVFNFADVFINLGIICLLIISFRQSPSAANSNK</sequence>
<comment type="subcellular location">
    <subcellularLocation>
        <location evidence="9">Cell membrane</location>
        <topology evidence="9">Multi-pass membrane protein</topology>
    </subcellularLocation>
</comment>
<feature type="transmembrane region" description="Helical" evidence="9">
    <location>
        <begin position="151"/>
        <end position="171"/>
    </location>
</feature>
<dbReference type="GO" id="GO:0004190">
    <property type="term" value="F:aspartic-type endopeptidase activity"/>
    <property type="evidence" value="ECO:0007669"/>
    <property type="project" value="UniProtKB-UniRule"/>
</dbReference>
<dbReference type="eggNOG" id="COG0597">
    <property type="taxonomic scope" value="Bacteria"/>
</dbReference>
<dbReference type="EC" id="3.4.23.36" evidence="9"/>
<keyword evidence="4 9" id="KW-0812">Transmembrane</keyword>
<dbReference type="PANTHER" id="PTHR33695">
    <property type="entry name" value="LIPOPROTEIN SIGNAL PEPTIDASE"/>
    <property type="match status" value="1"/>
</dbReference>
<keyword evidence="7 9" id="KW-1133">Transmembrane helix</keyword>
<name>B4VWP4_9CYAN</name>
<dbReference type="UniPathway" id="UPA00665"/>
<evidence type="ECO:0000256" key="3">
    <source>
        <dbReference type="ARBA" id="ARBA00022670"/>
    </source>
</evidence>
<feature type="transmembrane region" description="Helical" evidence="9">
    <location>
        <begin position="65"/>
        <end position="83"/>
    </location>
</feature>
<dbReference type="Pfam" id="PF01252">
    <property type="entry name" value="Peptidase_A8"/>
    <property type="match status" value="1"/>
</dbReference>
<dbReference type="PRINTS" id="PR00781">
    <property type="entry name" value="LIPOSIGPTASE"/>
</dbReference>
<feature type="transmembrane region" description="Helical" evidence="9">
    <location>
        <begin position="7"/>
        <end position="27"/>
    </location>
</feature>
<comment type="similarity">
    <text evidence="1 9 11">Belongs to the peptidase A8 family.</text>
</comment>
<evidence type="ECO:0000256" key="9">
    <source>
        <dbReference type="HAMAP-Rule" id="MF_00161"/>
    </source>
</evidence>
<evidence type="ECO:0000256" key="10">
    <source>
        <dbReference type="RuleBase" id="RU000594"/>
    </source>
</evidence>
<accession>B4VWP4</accession>
<proteinExistence type="inferred from homology"/>
<evidence type="ECO:0000256" key="11">
    <source>
        <dbReference type="RuleBase" id="RU004181"/>
    </source>
</evidence>
<gene>
    <name evidence="9" type="primary">lspA</name>
    <name evidence="12" type="ORF">MC7420_6789</name>
</gene>
<keyword evidence="5 9" id="KW-0064">Aspartyl protease</keyword>
<evidence type="ECO:0000313" key="13">
    <source>
        <dbReference type="Proteomes" id="UP000003835"/>
    </source>
</evidence>
<dbReference type="STRING" id="118168.MC7420_6789"/>
<organism evidence="12 13">
    <name type="scientific">Coleofasciculus chthonoplastes PCC 7420</name>
    <dbReference type="NCBI Taxonomy" id="118168"/>
    <lineage>
        <taxon>Bacteria</taxon>
        <taxon>Bacillati</taxon>
        <taxon>Cyanobacteriota</taxon>
        <taxon>Cyanophyceae</taxon>
        <taxon>Coleofasciculales</taxon>
        <taxon>Coleofasciculaceae</taxon>
        <taxon>Coleofasciculus</taxon>
    </lineage>
</organism>
<dbReference type="InterPro" id="IPR001872">
    <property type="entry name" value="Peptidase_A8"/>
</dbReference>
<keyword evidence="8 9" id="KW-0472">Membrane</keyword>
<dbReference type="AlphaFoldDB" id="B4VWP4"/>
<protein>
    <recommendedName>
        <fullName evidence="9">Lipoprotein signal peptidase</fullName>
        <ecNumber evidence="9">3.4.23.36</ecNumber>
    </recommendedName>
    <alternativeName>
        <fullName evidence="9">Prolipoprotein signal peptidase</fullName>
    </alternativeName>
    <alternativeName>
        <fullName evidence="9">Signal peptidase II</fullName>
        <shortName evidence="9">SPase II</shortName>
    </alternativeName>
</protein>
<dbReference type="HAMAP" id="MF_00161">
    <property type="entry name" value="LspA"/>
    <property type="match status" value="1"/>
</dbReference>
<keyword evidence="2 9" id="KW-1003">Cell membrane</keyword>
<dbReference type="PANTHER" id="PTHR33695:SF1">
    <property type="entry name" value="LIPOPROTEIN SIGNAL PEPTIDASE"/>
    <property type="match status" value="1"/>
</dbReference>
<evidence type="ECO:0000256" key="6">
    <source>
        <dbReference type="ARBA" id="ARBA00022801"/>
    </source>
</evidence>
<dbReference type="GO" id="GO:0006508">
    <property type="term" value="P:proteolysis"/>
    <property type="evidence" value="ECO:0007669"/>
    <property type="project" value="UniProtKB-KW"/>
</dbReference>
<dbReference type="EMBL" id="DS989856">
    <property type="protein sequence ID" value="EDX73741.1"/>
    <property type="molecule type" value="Genomic_DNA"/>
</dbReference>
<keyword evidence="3 9" id="KW-0645">Protease</keyword>
<evidence type="ECO:0000256" key="2">
    <source>
        <dbReference type="ARBA" id="ARBA00022475"/>
    </source>
</evidence>
<dbReference type="OrthoDB" id="9810259at2"/>
<evidence type="ECO:0000313" key="12">
    <source>
        <dbReference type="EMBL" id="EDX73741.1"/>
    </source>
</evidence>